<dbReference type="InterPro" id="IPR050545">
    <property type="entry name" value="Mycobact_MmpL"/>
</dbReference>
<feature type="non-terminal residue" evidence="9">
    <location>
        <position position="335"/>
    </location>
</feature>
<evidence type="ECO:0000256" key="7">
    <source>
        <dbReference type="SAM" id="Phobius"/>
    </source>
</evidence>
<accession>A0A0F8VT75</accession>
<sequence>LVNRLISPTGHVSGINIEILKPGKDEQEVPDITLFSRKLVEEFRLAHPDIDIYLIGGIVFDFAFKEVGMGDMATLVPAMFVVLLLVLGIILRSFSGVFSTSIIIALSMLTGMGLAGWVGISLTTASTNAPIIILTLAVADSIHILTTMFHSMRMGKAKHEAIAESLRINLVPVFLTSITTAIGFLSMNFSDAPPFRDLGNIVAMGVMAAFVYSVVFLPALLAVMPVRIKAKPESKASTCRPCEGLSSFVIKRQKPLFWGMLAFMVVLTAGMTQIELDDDWIKYFDKKYAIRQAGDFAQEHLTGFDIIEYSLESGESGGINEPAYLAKLDEFKQWY</sequence>
<gene>
    <name evidence="9" type="ORF">LCGC14_3154490</name>
</gene>
<organism evidence="9">
    <name type="scientific">marine sediment metagenome</name>
    <dbReference type="NCBI Taxonomy" id="412755"/>
    <lineage>
        <taxon>unclassified sequences</taxon>
        <taxon>metagenomes</taxon>
        <taxon>ecological metagenomes</taxon>
    </lineage>
</organism>
<evidence type="ECO:0000256" key="5">
    <source>
        <dbReference type="ARBA" id="ARBA00022989"/>
    </source>
</evidence>
<name>A0A0F8VT75_9ZZZZ</name>
<feature type="transmembrane region" description="Helical" evidence="7">
    <location>
        <begin position="201"/>
        <end position="223"/>
    </location>
</feature>
<evidence type="ECO:0000256" key="3">
    <source>
        <dbReference type="ARBA" id="ARBA00022475"/>
    </source>
</evidence>
<proteinExistence type="inferred from homology"/>
<feature type="transmembrane region" description="Helical" evidence="7">
    <location>
        <begin position="170"/>
        <end position="189"/>
    </location>
</feature>
<feature type="transmembrane region" description="Helical" evidence="7">
    <location>
        <begin position="72"/>
        <end position="91"/>
    </location>
</feature>
<dbReference type="InterPro" id="IPR000731">
    <property type="entry name" value="SSD"/>
</dbReference>
<dbReference type="EMBL" id="LAZR01069545">
    <property type="protein sequence ID" value="KKK47507.1"/>
    <property type="molecule type" value="Genomic_DNA"/>
</dbReference>
<comment type="subcellular location">
    <subcellularLocation>
        <location evidence="1">Cell membrane</location>
        <topology evidence="1">Multi-pass membrane protein</topology>
    </subcellularLocation>
</comment>
<feature type="transmembrane region" description="Helical" evidence="7">
    <location>
        <begin position="103"/>
        <end position="123"/>
    </location>
</feature>
<dbReference type="InterPro" id="IPR004869">
    <property type="entry name" value="MMPL_dom"/>
</dbReference>
<evidence type="ECO:0000256" key="2">
    <source>
        <dbReference type="ARBA" id="ARBA00010157"/>
    </source>
</evidence>
<keyword evidence="6 7" id="KW-0472">Membrane</keyword>
<evidence type="ECO:0000256" key="4">
    <source>
        <dbReference type="ARBA" id="ARBA00022692"/>
    </source>
</evidence>
<evidence type="ECO:0000313" key="9">
    <source>
        <dbReference type="EMBL" id="KKK47507.1"/>
    </source>
</evidence>
<feature type="domain" description="SSD" evidence="8">
    <location>
        <begin position="102"/>
        <end position="223"/>
    </location>
</feature>
<comment type="caution">
    <text evidence="9">The sequence shown here is derived from an EMBL/GenBank/DDBJ whole genome shotgun (WGS) entry which is preliminary data.</text>
</comment>
<evidence type="ECO:0000259" key="8">
    <source>
        <dbReference type="PROSITE" id="PS50156"/>
    </source>
</evidence>
<dbReference type="Gene3D" id="1.20.1640.10">
    <property type="entry name" value="Multidrug efflux transporter AcrB transmembrane domain"/>
    <property type="match status" value="1"/>
</dbReference>
<dbReference type="PANTHER" id="PTHR33406:SF6">
    <property type="entry name" value="MEMBRANE PROTEIN YDGH-RELATED"/>
    <property type="match status" value="1"/>
</dbReference>
<feature type="transmembrane region" description="Helical" evidence="7">
    <location>
        <begin position="129"/>
        <end position="149"/>
    </location>
</feature>
<evidence type="ECO:0000256" key="6">
    <source>
        <dbReference type="ARBA" id="ARBA00023136"/>
    </source>
</evidence>
<keyword evidence="5 7" id="KW-1133">Transmembrane helix</keyword>
<evidence type="ECO:0000256" key="1">
    <source>
        <dbReference type="ARBA" id="ARBA00004651"/>
    </source>
</evidence>
<dbReference type="PROSITE" id="PS50156">
    <property type="entry name" value="SSD"/>
    <property type="match status" value="1"/>
</dbReference>
<dbReference type="SUPFAM" id="SSF82866">
    <property type="entry name" value="Multidrug efflux transporter AcrB transmembrane domain"/>
    <property type="match status" value="1"/>
</dbReference>
<dbReference type="PANTHER" id="PTHR33406">
    <property type="entry name" value="MEMBRANE PROTEIN MJ1562-RELATED"/>
    <property type="match status" value="1"/>
</dbReference>
<dbReference type="AlphaFoldDB" id="A0A0F8VT75"/>
<feature type="transmembrane region" description="Helical" evidence="7">
    <location>
        <begin position="256"/>
        <end position="274"/>
    </location>
</feature>
<reference evidence="9" key="1">
    <citation type="journal article" date="2015" name="Nature">
        <title>Complex archaea that bridge the gap between prokaryotes and eukaryotes.</title>
        <authorList>
            <person name="Spang A."/>
            <person name="Saw J.H."/>
            <person name="Jorgensen S.L."/>
            <person name="Zaremba-Niedzwiedzka K."/>
            <person name="Martijn J."/>
            <person name="Lind A.E."/>
            <person name="van Eijk R."/>
            <person name="Schleper C."/>
            <person name="Guy L."/>
            <person name="Ettema T.J."/>
        </authorList>
    </citation>
    <scope>NUCLEOTIDE SEQUENCE</scope>
</reference>
<comment type="similarity">
    <text evidence="2">Belongs to the resistance-nodulation-cell division (RND) (TC 2.A.6) family. MmpL subfamily.</text>
</comment>
<dbReference type="Pfam" id="PF03176">
    <property type="entry name" value="MMPL"/>
    <property type="match status" value="1"/>
</dbReference>
<keyword evidence="3" id="KW-1003">Cell membrane</keyword>
<protein>
    <recommendedName>
        <fullName evidence="8">SSD domain-containing protein</fullName>
    </recommendedName>
</protein>
<keyword evidence="4 7" id="KW-0812">Transmembrane</keyword>
<feature type="non-terminal residue" evidence="9">
    <location>
        <position position="1"/>
    </location>
</feature>
<dbReference type="GO" id="GO:0005886">
    <property type="term" value="C:plasma membrane"/>
    <property type="evidence" value="ECO:0007669"/>
    <property type="project" value="UniProtKB-SubCell"/>
</dbReference>